<accession>A0A7J7D849</accession>
<dbReference type="GO" id="GO:0045944">
    <property type="term" value="P:positive regulation of transcription by RNA polymerase II"/>
    <property type="evidence" value="ECO:0007669"/>
    <property type="project" value="TreeGrafter"/>
</dbReference>
<dbReference type="GO" id="GO:0000077">
    <property type="term" value="P:DNA damage checkpoint signaling"/>
    <property type="evidence" value="ECO:0007669"/>
    <property type="project" value="TreeGrafter"/>
</dbReference>
<keyword evidence="2" id="KW-1185">Reference proteome</keyword>
<dbReference type="InParanoid" id="A0A7J7D849"/>
<sequence>MSLPQGNVNKEKDIDILLKEEANRCHLFLSGEDSSPISTADLSGSVLHLSLRLSQTGNSQYSQNPAYLSQALCDSGKALSVQPLESSPAYEQKTSQPKTYFTSCKMNSSPLTAIPGSMKTVGPQCLSKNCCGRSYEEISGFGILKVADLNSAVDLLVAASEALAIHNLTKGKSASEGLPTVSVLEAALRVKQARLEGSAATLACETNEIDEIDSLSDLDDFIMADALEDVGLCLGHTDDIHICGSDTSHVKDTPVSENNDGCDNDSKDIEHMAQPIELLDDQAFGWKVSDVASPNYPVSHQPVNIITDVAKLTEVKDYLTFTYFHDNLSKRMS</sequence>
<organism evidence="1 2">
    <name type="scientific">Tripterygium wilfordii</name>
    <name type="common">Thunder God vine</name>
    <dbReference type="NCBI Taxonomy" id="458696"/>
    <lineage>
        <taxon>Eukaryota</taxon>
        <taxon>Viridiplantae</taxon>
        <taxon>Streptophyta</taxon>
        <taxon>Embryophyta</taxon>
        <taxon>Tracheophyta</taxon>
        <taxon>Spermatophyta</taxon>
        <taxon>Magnoliopsida</taxon>
        <taxon>eudicotyledons</taxon>
        <taxon>Gunneridae</taxon>
        <taxon>Pentapetalae</taxon>
        <taxon>rosids</taxon>
        <taxon>fabids</taxon>
        <taxon>Celastrales</taxon>
        <taxon>Celastraceae</taxon>
        <taxon>Tripterygium</taxon>
    </lineage>
</organism>
<reference evidence="1 2" key="1">
    <citation type="journal article" date="2020" name="Nat. Commun.">
        <title>Genome of Tripterygium wilfordii and identification of cytochrome P450 involved in triptolide biosynthesis.</title>
        <authorList>
            <person name="Tu L."/>
            <person name="Su P."/>
            <person name="Zhang Z."/>
            <person name="Gao L."/>
            <person name="Wang J."/>
            <person name="Hu T."/>
            <person name="Zhou J."/>
            <person name="Zhang Y."/>
            <person name="Zhao Y."/>
            <person name="Liu Y."/>
            <person name="Song Y."/>
            <person name="Tong Y."/>
            <person name="Lu Y."/>
            <person name="Yang J."/>
            <person name="Xu C."/>
            <person name="Jia M."/>
            <person name="Peters R.J."/>
            <person name="Huang L."/>
            <person name="Gao W."/>
        </authorList>
    </citation>
    <scope>NUCLEOTIDE SEQUENCE [LARGE SCALE GENOMIC DNA]</scope>
    <source>
        <strain evidence="2">cv. XIE 37</strain>
        <tissue evidence="1">Leaf</tissue>
    </source>
</reference>
<dbReference type="EMBL" id="JAAARO010000009">
    <property type="protein sequence ID" value="KAF5742468.1"/>
    <property type="molecule type" value="Genomic_DNA"/>
</dbReference>
<dbReference type="PANTHER" id="PTHR15321:SF3">
    <property type="entry name" value="TP53-BINDING PROTEIN 1"/>
    <property type="match status" value="1"/>
</dbReference>
<evidence type="ECO:0000313" key="1">
    <source>
        <dbReference type="EMBL" id="KAF5742468.1"/>
    </source>
</evidence>
<evidence type="ECO:0000313" key="2">
    <source>
        <dbReference type="Proteomes" id="UP000593562"/>
    </source>
</evidence>
<proteinExistence type="predicted"/>
<gene>
    <name evidence="1" type="ORF">HS088_TW09G00517</name>
</gene>
<dbReference type="InterPro" id="IPR047252">
    <property type="entry name" value="TP53BP1-like"/>
</dbReference>
<dbReference type="AlphaFoldDB" id="A0A7J7D849"/>
<dbReference type="GO" id="GO:0042393">
    <property type="term" value="F:histone binding"/>
    <property type="evidence" value="ECO:0007669"/>
    <property type="project" value="TreeGrafter"/>
</dbReference>
<dbReference type="Proteomes" id="UP000593562">
    <property type="component" value="Unassembled WGS sequence"/>
</dbReference>
<dbReference type="PANTHER" id="PTHR15321">
    <property type="entry name" value="TUMOR SUPPRESSOR P53-BINDING PROTEIN 1"/>
    <property type="match status" value="1"/>
</dbReference>
<name>A0A7J7D849_TRIWF</name>
<protein>
    <submittedName>
        <fullName evidence="1">Uncharacterized protein</fullName>
    </submittedName>
</protein>
<comment type="caution">
    <text evidence="1">The sequence shown here is derived from an EMBL/GenBank/DDBJ whole genome shotgun (WGS) entry which is preliminary data.</text>
</comment>
<dbReference type="GO" id="GO:0005634">
    <property type="term" value="C:nucleus"/>
    <property type="evidence" value="ECO:0007669"/>
    <property type="project" value="TreeGrafter"/>
</dbReference>